<keyword evidence="2" id="KW-1185">Reference proteome</keyword>
<dbReference type="KEGG" id="rge:RGE_03610"/>
<organism evidence="1 2">
    <name type="scientific">Rubrivivax gelatinosus (strain NBRC 100245 / IL144)</name>
    <dbReference type="NCBI Taxonomy" id="983917"/>
    <lineage>
        <taxon>Bacteria</taxon>
        <taxon>Pseudomonadati</taxon>
        <taxon>Pseudomonadota</taxon>
        <taxon>Betaproteobacteria</taxon>
        <taxon>Burkholderiales</taxon>
        <taxon>Sphaerotilaceae</taxon>
        <taxon>Rubrivivax</taxon>
    </lineage>
</organism>
<evidence type="ECO:0000313" key="2">
    <source>
        <dbReference type="Proteomes" id="UP000007883"/>
    </source>
</evidence>
<evidence type="ECO:0008006" key="3">
    <source>
        <dbReference type="Google" id="ProtNLM"/>
    </source>
</evidence>
<proteinExistence type="predicted"/>
<reference evidence="1 2" key="1">
    <citation type="journal article" date="2012" name="J. Bacteriol.">
        <title>Complete genome sequence of phototrophic betaproteobacterium Rubrivivax gelatinosus IL144.</title>
        <authorList>
            <person name="Nagashima S."/>
            <person name="Kamimura A."/>
            <person name="Shimizu T."/>
            <person name="Nakamura-isaki S."/>
            <person name="Aono E."/>
            <person name="Sakamoto K."/>
            <person name="Ichikawa N."/>
            <person name="Nakazawa H."/>
            <person name="Sekine M."/>
            <person name="Yamazaki S."/>
            <person name="Fujita N."/>
            <person name="Shimada K."/>
            <person name="Hanada S."/>
            <person name="Nagashima K.V.P."/>
        </authorList>
    </citation>
    <scope>NUCLEOTIDE SEQUENCE [LARGE SCALE GENOMIC DNA]</scope>
    <source>
        <strain evidence="2">NBRC 100245 / IL144</strain>
    </source>
</reference>
<sequence length="407" mass="44286">MAAEPPDAPNDELDALTLADQAPDAPAAAAQRWRAYLEGAGFSRRLGADPDAKAAGRASLDARFDGTLTPGLRLVLSDRLDLMRDNADPAIDSVNTVREAYLSWSVSDSQTLDLGRVNVRHGAAMGYNPTDWFKTGALRGVVSPDPAALRENRQGTVVLQGQQLWPAGGLTLTLSPRLERVRDDDTFAFDAGATNARNRWLLAGSLKIAEGWTPEVLLHGAEGSSPQLGFNLSTLAGDAVVVYGEATFGKGPSLVDQALQTGGRDRMQRRASLGLTYTTPFNLSLTVEAQYASAAPDRSQWNALPSIAAAAPLQLLSVAGDLQDLPARRGAFVYATWKDAFVRRLDLSAFVRQELETDSREQWLELRHRWDRFDLAAQVLVHSGDAGSVYRSIPQRRSLELSLRYYL</sequence>
<dbReference type="EMBL" id="AP012320">
    <property type="protein sequence ID" value="BAL93706.1"/>
    <property type="molecule type" value="Genomic_DNA"/>
</dbReference>
<protein>
    <recommendedName>
        <fullName evidence="3">Alginate export domain-containing protein</fullName>
    </recommendedName>
</protein>
<evidence type="ECO:0000313" key="1">
    <source>
        <dbReference type="EMBL" id="BAL93706.1"/>
    </source>
</evidence>
<dbReference type="PATRIC" id="fig|983917.3.peg.355"/>
<dbReference type="eggNOG" id="ENOG502ZC6H">
    <property type="taxonomic scope" value="Bacteria"/>
</dbReference>
<dbReference type="AlphaFoldDB" id="I0HL19"/>
<accession>I0HL19</accession>
<dbReference type="Proteomes" id="UP000007883">
    <property type="component" value="Chromosome"/>
</dbReference>
<gene>
    <name evidence="1" type="ordered locus">RGE_03610</name>
</gene>
<name>I0HL19_RUBGI</name>
<dbReference type="STRING" id="983917.RGE_03610"/>
<dbReference type="HOGENOM" id="CLU_054010_0_0_4"/>